<dbReference type="InterPro" id="IPR036388">
    <property type="entry name" value="WH-like_DNA-bd_sf"/>
</dbReference>
<dbReference type="InterPro" id="IPR036390">
    <property type="entry name" value="WH_DNA-bd_sf"/>
</dbReference>
<proteinExistence type="predicted"/>
<evidence type="ECO:0000313" key="1">
    <source>
        <dbReference type="EMBL" id="MFD2556490.1"/>
    </source>
</evidence>
<comment type="caution">
    <text evidence="1">The sequence shown here is derived from an EMBL/GenBank/DDBJ whole genome shotgun (WGS) entry which is preliminary data.</text>
</comment>
<evidence type="ECO:0000313" key="2">
    <source>
        <dbReference type="Proteomes" id="UP001597440"/>
    </source>
</evidence>
<dbReference type="Proteomes" id="UP001597440">
    <property type="component" value="Unassembled WGS sequence"/>
</dbReference>
<accession>A0ABW5L8V0</accession>
<protein>
    <submittedName>
        <fullName evidence="1">Transcriptional repressor</fullName>
    </submittedName>
</protein>
<dbReference type="SUPFAM" id="SSF46785">
    <property type="entry name" value="Winged helix' DNA-binding domain"/>
    <property type="match status" value="1"/>
</dbReference>
<dbReference type="RefSeq" id="WP_210352450.1">
    <property type="nucleotide sequence ID" value="NZ_JAEQMU010000001.1"/>
</dbReference>
<name>A0ABW5L8V0_9SPHI</name>
<organism evidence="1 2">
    <name type="scientific">Sphingobacterium tabacisoli</name>
    <dbReference type="NCBI Taxonomy" id="2044855"/>
    <lineage>
        <taxon>Bacteria</taxon>
        <taxon>Pseudomonadati</taxon>
        <taxon>Bacteroidota</taxon>
        <taxon>Sphingobacteriia</taxon>
        <taxon>Sphingobacteriales</taxon>
        <taxon>Sphingobacteriaceae</taxon>
        <taxon>Sphingobacterium</taxon>
    </lineage>
</organism>
<dbReference type="Pfam" id="PF01475">
    <property type="entry name" value="FUR"/>
    <property type="match status" value="1"/>
</dbReference>
<dbReference type="InterPro" id="IPR002481">
    <property type="entry name" value="FUR"/>
</dbReference>
<keyword evidence="2" id="KW-1185">Reference proteome</keyword>
<dbReference type="Gene3D" id="1.10.10.10">
    <property type="entry name" value="Winged helix-like DNA-binding domain superfamily/Winged helix DNA-binding domain"/>
    <property type="match status" value="1"/>
</dbReference>
<gene>
    <name evidence="1" type="ORF">ACFSQW_18990</name>
</gene>
<reference evidence="2" key="1">
    <citation type="journal article" date="2019" name="Int. J. Syst. Evol. Microbiol.">
        <title>The Global Catalogue of Microorganisms (GCM) 10K type strain sequencing project: providing services to taxonomists for standard genome sequencing and annotation.</title>
        <authorList>
            <consortium name="The Broad Institute Genomics Platform"/>
            <consortium name="The Broad Institute Genome Sequencing Center for Infectious Disease"/>
            <person name="Wu L."/>
            <person name="Ma J."/>
        </authorList>
    </citation>
    <scope>NUCLEOTIDE SEQUENCE [LARGE SCALE GENOMIC DNA]</scope>
    <source>
        <strain evidence="2">KCTC 52298</strain>
    </source>
</reference>
<sequence>MEQTKATILTMLTDQGYMISQQRRIIIETLCNIQCIGSVEDFWVTIRARHHVSWATVHKTVRLLEHLGCIVRTKVYNRHQQYTLAIPTAG</sequence>
<dbReference type="EMBL" id="JBHULD010000018">
    <property type="protein sequence ID" value="MFD2556490.1"/>
    <property type="molecule type" value="Genomic_DNA"/>
</dbReference>